<feature type="binding site" evidence="5">
    <location>
        <begin position="17"/>
        <end position="22"/>
    </location>
    <ligand>
        <name>ATP</name>
        <dbReference type="ChEBI" id="CHEBI:30616"/>
    </ligand>
</feature>
<comment type="subcellular location">
    <subcellularLocation>
        <location evidence="5 7">Cytoplasm</location>
    </subcellularLocation>
</comment>
<dbReference type="GO" id="GO:0005737">
    <property type="term" value="C:cytoplasm"/>
    <property type="evidence" value="ECO:0007669"/>
    <property type="project" value="UniProtKB-SubCell"/>
</dbReference>
<sequence>MTFLEKQKTVIFIGPQGSGKGTQIERLDRVLREQDPTRRVVDIQTGRRFRAMAASGEGYTEKHIQETLDTGILQPLFLSTVLWGDSMRTHVDPDCHLLIDGFPRIVDEAKVLESAFSFYQRRSIDIIHLKAPEAVVRERMVSRARPDDTVESIEERLRWYREETSPVVEYYRARPNTKVHDIDGTVSIDEVHSAILKALDLPKN</sequence>
<feature type="binding site" evidence="5">
    <location>
        <position position="143"/>
    </location>
    <ligand>
        <name>ATP</name>
        <dbReference type="ChEBI" id="CHEBI:30616"/>
    </ligand>
</feature>
<evidence type="ECO:0000256" key="7">
    <source>
        <dbReference type="RuleBase" id="RU003331"/>
    </source>
</evidence>
<evidence type="ECO:0000256" key="6">
    <source>
        <dbReference type="RuleBase" id="RU003330"/>
    </source>
</evidence>
<feature type="binding site" evidence="5">
    <location>
        <position position="145"/>
    </location>
    <ligand>
        <name>AMP</name>
        <dbReference type="ChEBI" id="CHEBI:456215"/>
    </ligand>
</feature>
<dbReference type="CDD" id="cd01428">
    <property type="entry name" value="ADK"/>
    <property type="match status" value="1"/>
</dbReference>
<evidence type="ECO:0000313" key="8">
    <source>
        <dbReference type="EMBL" id="OGG85892.1"/>
    </source>
</evidence>
<comment type="similarity">
    <text evidence="5 6">Belongs to the adenylate kinase family.</text>
</comment>
<dbReference type="UniPathway" id="UPA00588">
    <property type="reaction ID" value="UER00649"/>
</dbReference>
<keyword evidence="5" id="KW-0963">Cytoplasm</keyword>
<gene>
    <name evidence="5" type="primary">adk</name>
    <name evidence="8" type="ORF">A2392_00575</name>
</gene>
<accession>A0A1F6FJ47</accession>
<dbReference type="GO" id="GO:0004017">
    <property type="term" value="F:AMP kinase activity"/>
    <property type="evidence" value="ECO:0007669"/>
    <property type="project" value="UniProtKB-UniRule"/>
</dbReference>
<dbReference type="SUPFAM" id="SSF52540">
    <property type="entry name" value="P-loop containing nucleoside triphosphate hydrolases"/>
    <property type="match status" value="1"/>
</dbReference>
<evidence type="ECO:0000256" key="3">
    <source>
        <dbReference type="ARBA" id="ARBA00022741"/>
    </source>
</evidence>
<reference evidence="8 9" key="1">
    <citation type="journal article" date="2016" name="Nat. Commun.">
        <title>Thousands of microbial genomes shed light on interconnected biogeochemical processes in an aquifer system.</title>
        <authorList>
            <person name="Anantharaman K."/>
            <person name="Brown C.T."/>
            <person name="Hug L.A."/>
            <person name="Sharon I."/>
            <person name="Castelle C.J."/>
            <person name="Probst A.J."/>
            <person name="Thomas B.C."/>
            <person name="Singh A."/>
            <person name="Wilkins M.J."/>
            <person name="Karaoz U."/>
            <person name="Brodie E.L."/>
            <person name="Williams K.H."/>
            <person name="Hubbard S.S."/>
            <person name="Banfield J.F."/>
        </authorList>
    </citation>
    <scope>NUCLEOTIDE SEQUENCE [LARGE SCALE GENOMIC DNA]</scope>
</reference>
<name>A0A1F6FJ47_9BACT</name>
<keyword evidence="2 5" id="KW-0545">Nucleotide biosynthesis</keyword>
<evidence type="ECO:0000256" key="1">
    <source>
        <dbReference type="ARBA" id="ARBA00022679"/>
    </source>
</evidence>
<dbReference type="HAMAP" id="MF_00235">
    <property type="entry name" value="Adenylate_kinase_Adk"/>
    <property type="match status" value="1"/>
</dbReference>
<keyword evidence="4 5" id="KW-0418">Kinase</keyword>
<comment type="subunit">
    <text evidence="5 7">Monomer.</text>
</comment>
<protein>
    <recommendedName>
        <fullName evidence="5 7">Adenylate kinase</fullName>
        <shortName evidence="5">AK</shortName>
        <ecNumber evidence="5 7">2.7.4.3</ecNumber>
    </recommendedName>
    <alternativeName>
        <fullName evidence="5">ATP-AMP transphosphorylase</fullName>
    </alternativeName>
    <alternativeName>
        <fullName evidence="5">ATP:AMP phosphotransferase</fullName>
    </alternativeName>
    <alternativeName>
        <fullName evidence="5">Adenylate monophosphate kinase</fullName>
    </alternativeName>
</protein>
<feature type="binding site" evidence="5">
    <location>
        <position position="186"/>
    </location>
    <ligand>
        <name>ATP</name>
        <dbReference type="ChEBI" id="CHEBI:30616"/>
    </ligand>
</feature>
<evidence type="ECO:0000256" key="4">
    <source>
        <dbReference type="ARBA" id="ARBA00022777"/>
    </source>
</evidence>
<dbReference type="Pfam" id="PF00406">
    <property type="entry name" value="ADK"/>
    <property type="match status" value="1"/>
</dbReference>
<comment type="caution">
    <text evidence="5">Lacks conserved residue(s) required for the propagation of feature annotation.</text>
</comment>
<dbReference type="InterPro" id="IPR000850">
    <property type="entry name" value="Adenylat/UMP-CMP_kin"/>
</dbReference>
<evidence type="ECO:0000256" key="5">
    <source>
        <dbReference type="HAMAP-Rule" id="MF_00235"/>
    </source>
</evidence>
<feature type="region of interest" description="NMP" evidence="5">
    <location>
        <begin position="45"/>
        <end position="74"/>
    </location>
</feature>
<feature type="binding site" evidence="5">
    <location>
        <position position="50"/>
    </location>
    <ligand>
        <name>AMP</name>
        <dbReference type="ChEBI" id="CHEBI:456215"/>
    </ligand>
</feature>
<feature type="binding site" evidence="5">
    <location>
        <begin position="101"/>
        <end position="104"/>
    </location>
    <ligand>
        <name>AMP</name>
        <dbReference type="ChEBI" id="CHEBI:456215"/>
    </ligand>
</feature>
<dbReference type="Gene3D" id="3.40.50.300">
    <property type="entry name" value="P-loop containing nucleotide triphosphate hydrolases"/>
    <property type="match status" value="1"/>
</dbReference>
<dbReference type="PRINTS" id="PR00094">
    <property type="entry name" value="ADENYLTKNASE"/>
</dbReference>
<comment type="pathway">
    <text evidence="5">Purine metabolism; AMP biosynthesis via salvage pathway; AMP from ADP: step 1/1.</text>
</comment>
<evidence type="ECO:0000256" key="2">
    <source>
        <dbReference type="ARBA" id="ARBA00022727"/>
    </source>
</evidence>
<dbReference type="Proteomes" id="UP000177395">
    <property type="component" value="Unassembled WGS sequence"/>
</dbReference>
<comment type="function">
    <text evidence="5">Catalyzes the reversible transfer of the terminal phosphate group between ATP and AMP. Plays an important role in cellular energy homeostasis and in adenine nucleotide metabolism.</text>
</comment>
<feature type="binding site" evidence="5">
    <location>
        <position position="45"/>
    </location>
    <ligand>
        <name>AMP</name>
        <dbReference type="ChEBI" id="CHEBI:456215"/>
    </ligand>
</feature>
<dbReference type="AlphaFoldDB" id="A0A1F6FJ47"/>
<proteinExistence type="inferred from homology"/>
<dbReference type="EMBL" id="MFMS01000004">
    <property type="protein sequence ID" value="OGG85892.1"/>
    <property type="molecule type" value="Genomic_DNA"/>
</dbReference>
<dbReference type="InterPro" id="IPR027417">
    <property type="entry name" value="P-loop_NTPase"/>
</dbReference>
<dbReference type="GO" id="GO:0044209">
    <property type="term" value="P:AMP salvage"/>
    <property type="evidence" value="ECO:0007669"/>
    <property type="project" value="UniProtKB-UniRule"/>
</dbReference>
<keyword evidence="5 7" id="KW-0067">ATP-binding</keyword>
<comment type="catalytic activity">
    <reaction evidence="5 7">
        <text>AMP + ATP = 2 ADP</text>
        <dbReference type="Rhea" id="RHEA:12973"/>
        <dbReference type="ChEBI" id="CHEBI:30616"/>
        <dbReference type="ChEBI" id="CHEBI:456215"/>
        <dbReference type="ChEBI" id="CHEBI:456216"/>
        <dbReference type="EC" id="2.7.4.3"/>
    </reaction>
</comment>
<feature type="binding site" evidence="5">
    <location>
        <position position="156"/>
    </location>
    <ligand>
        <name>AMP</name>
        <dbReference type="ChEBI" id="CHEBI:456215"/>
    </ligand>
</feature>
<comment type="caution">
    <text evidence="8">The sequence shown here is derived from an EMBL/GenBank/DDBJ whole genome shotgun (WGS) entry which is preliminary data.</text>
</comment>
<dbReference type="STRING" id="1798531.A2392_00575"/>
<comment type="domain">
    <text evidence="5">Consists of three domains, a large central CORE domain and two small peripheral domains, NMPbind and LID, which undergo movements during catalysis. The LID domain closes over the site of phosphoryl transfer upon ATP binding. Assembling and dissambling the active center during each catalytic cycle provides an effective means to prevent ATP hydrolysis.</text>
</comment>
<dbReference type="EC" id="2.7.4.3" evidence="5 7"/>
<keyword evidence="1 5" id="KW-0808">Transferase</keyword>
<evidence type="ECO:0000313" key="9">
    <source>
        <dbReference type="Proteomes" id="UP000177395"/>
    </source>
</evidence>
<dbReference type="GO" id="GO:0005524">
    <property type="term" value="F:ATP binding"/>
    <property type="evidence" value="ECO:0007669"/>
    <property type="project" value="UniProtKB-UniRule"/>
</dbReference>
<keyword evidence="3 5" id="KW-0547">Nucleotide-binding</keyword>
<organism evidence="8 9">
    <name type="scientific">Candidatus Kaiserbacteria bacterium RIFOXYB1_FULL_46_14</name>
    <dbReference type="NCBI Taxonomy" id="1798531"/>
    <lineage>
        <taxon>Bacteria</taxon>
        <taxon>Candidatus Kaiseribacteriota</taxon>
    </lineage>
</organism>
<dbReference type="PANTHER" id="PTHR23359">
    <property type="entry name" value="NUCLEOTIDE KINASE"/>
    <property type="match status" value="1"/>
</dbReference>